<gene>
    <name evidence="1" type="ORF">CEXT_13421</name>
</gene>
<organism evidence="1 2">
    <name type="scientific">Caerostris extrusa</name>
    <name type="common">Bark spider</name>
    <name type="synonym">Caerostris bankana</name>
    <dbReference type="NCBI Taxonomy" id="172846"/>
    <lineage>
        <taxon>Eukaryota</taxon>
        <taxon>Metazoa</taxon>
        <taxon>Ecdysozoa</taxon>
        <taxon>Arthropoda</taxon>
        <taxon>Chelicerata</taxon>
        <taxon>Arachnida</taxon>
        <taxon>Araneae</taxon>
        <taxon>Araneomorphae</taxon>
        <taxon>Entelegynae</taxon>
        <taxon>Araneoidea</taxon>
        <taxon>Araneidae</taxon>
        <taxon>Caerostris</taxon>
    </lineage>
</organism>
<sequence>MPTNMPTYPVLRNGLLADDFTAAYARSSRTPLKGTRINSEDAPRHYNLCLLMVMKHRNKVLERNCFRHCFCLFRIFDDAGYEMLQ</sequence>
<protein>
    <submittedName>
        <fullName evidence="1">Uncharacterized protein</fullName>
    </submittedName>
</protein>
<evidence type="ECO:0000313" key="2">
    <source>
        <dbReference type="Proteomes" id="UP001054945"/>
    </source>
</evidence>
<dbReference type="Proteomes" id="UP001054945">
    <property type="component" value="Unassembled WGS sequence"/>
</dbReference>
<reference evidence="1 2" key="1">
    <citation type="submission" date="2021-06" db="EMBL/GenBank/DDBJ databases">
        <title>Caerostris extrusa draft genome.</title>
        <authorList>
            <person name="Kono N."/>
            <person name="Arakawa K."/>
        </authorList>
    </citation>
    <scope>NUCLEOTIDE SEQUENCE [LARGE SCALE GENOMIC DNA]</scope>
</reference>
<name>A0AAV4YA53_CAEEX</name>
<evidence type="ECO:0000313" key="1">
    <source>
        <dbReference type="EMBL" id="GIZ04107.1"/>
    </source>
</evidence>
<dbReference type="EMBL" id="BPLR01001692">
    <property type="protein sequence ID" value="GIZ04107.1"/>
    <property type="molecule type" value="Genomic_DNA"/>
</dbReference>
<comment type="caution">
    <text evidence="1">The sequence shown here is derived from an EMBL/GenBank/DDBJ whole genome shotgun (WGS) entry which is preliminary data.</text>
</comment>
<accession>A0AAV4YA53</accession>
<proteinExistence type="predicted"/>
<dbReference type="AlphaFoldDB" id="A0AAV4YA53"/>
<keyword evidence="2" id="KW-1185">Reference proteome</keyword>